<sequence length="130" mass="14818">MSLITDTSGDEAVIRSDLLVPADAEGPRTQRTVVVVDTFLEGDKKDTIEFVLDERFRERIDAALQELVEKGKNLVFDPKQEQVRRDLAQSIRIDLSGKEGFPRASIIMKHDLFRGEQVSRIVDPEFKEFV</sequence>
<comment type="caution">
    <text evidence="1">The sequence shown here is derived from an EMBL/GenBank/DDBJ whole genome shotgun (WGS) entry which is preliminary data.</text>
</comment>
<accession>A0A0F9L5L6</accession>
<reference evidence="1" key="1">
    <citation type="journal article" date="2015" name="Nature">
        <title>Complex archaea that bridge the gap between prokaryotes and eukaryotes.</title>
        <authorList>
            <person name="Spang A."/>
            <person name="Saw J.H."/>
            <person name="Jorgensen S.L."/>
            <person name="Zaremba-Niedzwiedzka K."/>
            <person name="Martijn J."/>
            <person name="Lind A.E."/>
            <person name="van Eijk R."/>
            <person name="Schleper C."/>
            <person name="Guy L."/>
            <person name="Ettema T.J."/>
        </authorList>
    </citation>
    <scope>NUCLEOTIDE SEQUENCE</scope>
</reference>
<evidence type="ECO:0000313" key="1">
    <source>
        <dbReference type="EMBL" id="KKM90139.1"/>
    </source>
</evidence>
<name>A0A0F9L5L6_9ZZZZ</name>
<dbReference type="EMBL" id="LAZR01006713">
    <property type="protein sequence ID" value="KKM90139.1"/>
    <property type="molecule type" value="Genomic_DNA"/>
</dbReference>
<protein>
    <submittedName>
        <fullName evidence="1">Uncharacterized protein</fullName>
    </submittedName>
</protein>
<organism evidence="1">
    <name type="scientific">marine sediment metagenome</name>
    <dbReference type="NCBI Taxonomy" id="412755"/>
    <lineage>
        <taxon>unclassified sequences</taxon>
        <taxon>metagenomes</taxon>
        <taxon>ecological metagenomes</taxon>
    </lineage>
</organism>
<gene>
    <name evidence="1" type="ORF">LCGC14_1241610</name>
</gene>
<proteinExistence type="predicted"/>
<dbReference type="AlphaFoldDB" id="A0A0F9L5L6"/>